<comment type="caution">
    <text evidence="1">The sequence shown here is derived from an EMBL/GenBank/DDBJ whole genome shotgun (WGS) entry which is preliminary data.</text>
</comment>
<keyword evidence="2" id="KW-1185">Reference proteome</keyword>
<evidence type="ECO:0000313" key="1">
    <source>
        <dbReference type="EMBL" id="GGF97896.1"/>
    </source>
</evidence>
<dbReference type="Proteomes" id="UP000654257">
    <property type="component" value="Unassembled WGS sequence"/>
</dbReference>
<evidence type="ECO:0000313" key="2">
    <source>
        <dbReference type="Proteomes" id="UP000654257"/>
    </source>
</evidence>
<dbReference type="EMBL" id="BMCU01000001">
    <property type="protein sequence ID" value="GGF97896.1"/>
    <property type="molecule type" value="Genomic_DNA"/>
</dbReference>
<dbReference type="RefSeq" id="WP_188543526.1">
    <property type="nucleotide sequence ID" value="NZ_BMCU01000001.1"/>
</dbReference>
<protein>
    <submittedName>
        <fullName evidence="1">Uncharacterized protein</fullName>
    </submittedName>
</protein>
<dbReference type="NCBIfam" id="NF038146">
    <property type="entry name" value="LxmA_leader"/>
    <property type="match status" value="1"/>
</dbReference>
<dbReference type="AlphaFoldDB" id="A0A917FPP3"/>
<reference evidence="1" key="2">
    <citation type="submission" date="2020-09" db="EMBL/GenBank/DDBJ databases">
        <authorList>
            <person name="Sun Q."/>
            <person name="Sedlacek I."/>
        </authorList>
    </citation>
    <scope>NUCLEOTIDE SEQUENCE</scope>
    <source>
        <strain evidence="1">CCM 7905</strain>
    </source>
</reference>
<organism evidence="1 2">
    <name type="scientific">Rhodococcoides trifolii</name>
    <dbReference type="NCBI Taxonomy" id="908250"/>
    <lineage>
        <taxon>Bacteria</taxon>
        <taxon>Bacillati</taxon>
        <taxon>Actinomycetota</taxon>
        <taxon>Actinomycetes</taxon>
        <taxon>Mycobacteriales</taxon>
        <taxon>Nocardiaceae</taxon>
        <taxon>Rhodococcoides</taxon>
    </lineage>
</organism>
<reference evidence="1" key="1">
    <citation type="journal article" date="2014" name="Int. J. Syst. Evol. Microbiol.">
        <title>Complete genome sequence of Corynebacterium casei LMG S-19264T (=DSM 44701T), isolated from a smear-ripened cheese.</title>
        <authorList>
            <consortium name="US DOE Joint Genome Institute (JGI-PGF)"/>
            <person name="Walter F."/>
            <person name="Albersmeier A."/>
            <person name="Kalinowski J."/>
            <person name="Ruckert C."/>
        </authorList>
    </citation>
    <scope>NUCLEOTIDE SEQUENCE</scope>
    <source>
        <strain evidence="1">CCM 7905</strain>
    </source>
</reference>
<proteinExistence type="predicted"/>
<sequence>MNENTKDILDGFDSYATPEEITDTNAADTPATTIPCSALASYASAKLTC</sequence>
<dbReference type="InterPro" id="IPR049906">
    <property type="entry name" value="LxmA-like_leader"/>
</dbReference>
<name>A0A917FPP3_9NOCA</name>
<accession>A0A917FPP3</accession>
<gene>
    <name evidence="1" type="ORF">GCM10007304_09790</name>
</gene>